<dbReference type="SUPFAM" id="SSF47336">
    <property type="entry name" value="ACP-like"/>
    <property type="match status" value="1"/>
</dbReference>
<dbReference type="KEGG" id="mtea:DK419_00630"/>
<feature type="transmembrane region" description="Helical" evidence="2">
    <location>
        <begin position="1184"/>
        <end position="1209"/>
    </location>
</feature>
<dbReference type="InterPro" id="IPR020845">
    <property type="entry name" value="AMP-binding_CS"/>
</dbReference>
<dbReference type="PANTHER" id="PTHR45527">
    <property type="entry name" value="NONRIBOSOMAL PEPTIDE SYNTHETASE"/>
    <property type="match status" value="1"/>
</dbReference>
<feature type="transmembrane region" description="Helical" evidence="2">
    <location>
        <begin position="896"/>
        <end position="921"/>
    </location>
</feature>
<dbReference type="SUPFAM" id="SSF51161">
    <property type="entry name" value="Trimeric LpxA-like enzymes"/>
    <property type="match status" value="3"/>
</dbReference>
<dbReference type="SUPFAM" id="SSF56801">
    <property type="entry name" value="Acetyl-CoA synthetase-like"/>
    <property type="match status" value="1"/>
</dbReference>
<dbReference type="CDD" id="cd05930">
    <property type="entry name" value="A_NRPS"/>
    <property type="match status" value="1"/>
</dbReference>
<dbReference type="InterPro" id="IPR042099">
    <property type="entry name" value="ANL_N_sf"/>
</dbReference>
<dbReference type="EMBL" id="CP029553">
    <property type="protein sequence ID" value="AWN45017.1"/>
    <property type="molecule type" value="Genomic_DNA"/>
</dbReference>
<dbReference type="GO" id="GO:0005737">
    <property type="term" value="C:cytoplasm"/>
    <property type="evidence" value="ECO:0007669"/>
    <property type="project" value="TreeGrafter"/>
</dbReference>
<dbReference type="GO" id="GO:0043041">
    <property type="term" value="P:amino acid activation for nonribosomal peptide biosynthetic process"/>
    <property type="evidence" value="ECO:0007669"/>
    <property type="project" value="TreeGrafter"/>
</dbReference>
<dbReference type="Pfam" id="PF00501">
    <property type="entry name" value="AMP-binding"/>
    <property type="match status" value="1"/>
</dbReference>
<dbReference type="InterPro" id="IPR000873">
    <property type="entry name" value="AMP-dep_synth/lig_dom"/>
</dbReference>
<dbReference type="GO" id="GO:0031177">
    <property type="term" value="F:phosphopantetheine binding"/>
    <property type="evidence" value="ECO:0007669"/>
    <property type="project" value="TreeGrafter"/>
</dbReference>
<dbReference type="Pfam" id="PF00550">
    <property type="entry name" value="PP-binding"/>
    <property type="match status" value="1"/>
</dbReference>
<dbReference type="OrthoDB" id="9803968at2"/>
<dbReference type="Gene3D" id="3.30.300.30">
    <property type="match status" value="1"/>
</dbReference>
<dbReference type="GO" id="GO:0044550">
    <property type="term" value="P:secondary metabolite biosynthetic process"/>
    <property type="evidence" value="ECO:0007669"/>
    <property type="project" value="TreeGrafter"/>
</dbReference>
<feature type="domain" description="Carrier" evidence="3">
    <location>
        <begin position="560"/>
        <end position="637"/>
    </location>
</feature>
<keyword evidence="2" id="KW-0812">Transmembrane</keyword>
<feature type="transmembrane region" description="Helical" evidence="2">
    <location>
        <begin position="1149"/>
        <end position="1172"/>
    </location>
</feature>
<dbReference type="Pfam" id="PF13193">
    <property type="entry name" value="AMP-binding_C"/>
    <property type="match status" value="1"/>
</dbReference>
<dbReference type="InterPro" id="IPR012728">
    <property type="entry name" value="Pls/PosA_C"/>
</dbReference>
<feature type="transmembrane region" description="Helical" evidence="2">
    <location>
        <begin position="703"/>
        <end position="727"/>
    </location>
</feature>
<dbReference type="InterPro" id="IPR045851">
    <property type="entry name" value="AMP-bd_C_sf"/>
</dbReference>
<evidence type="ECO:0000313" key="4">
    <source>
        <dbReference type="EMBL" id="AWN45017.1"/>
    </source>
</evidence>
<accession>A0A2U8WFR3</accession>
<evidence type="ECO:0000256" key="1">
    <source>
        <dbReference type="SAM" id="MobiDB-lite"/>
    </source>
</evidence>
<dbReference type="InterPro" id="IPR010071">
    <property type="entry name" value="AA_adenyl_dom"/>
</dbReference>
<keyword evidence="2" id="KW-0472">Membrane</keyword>
<evidence type="ECO:0000313" key="5">
    <source>
        <dbReference type="Proteomes" id="UP000245444"/>
    </source>
</evidence>
<evidence type="ECO:0000259" key="3">
    <source>
        <dbReference type="PROSITE" id="PS50075"/>
    </source>
</evidence>
<proteinExistence type="predicted"/>
<dbReference type="Gene3D" id="3.40.50.12780">
    <property type="entry name" value="N-terminal domain of ligase-like"/>
    <property type="match status" value="1"/>
</dbReference>
<name>A0A2U8WFR3_9HYPH</name>
<dbReference type="PROSITE" id="PS50075">
    <property type="entry name" value="CARRIER"/>
    <property type="match status" value="1"/>
</dbReference>
<dbReference type="PANTHER" id="PTHR45527:SF1">
    <property type="entry name" value="FATTY ACID SYNTHASE"/>
    <property type="match status" value="1"/>
</dbReference>
<dbReference type="NCBIfam" id="TIGR01733">
    <property type="entry name" value="AA-adenyl-dom"/>
    <property type="match status" value="1"/>
</dbReference>
<evidence type="ECO:0000256" key="2">
    <source>
        <dbReference type="SAM" id="Phobius"/>
    </source>
</evidence>
<keyword evidence="5" id="KW-1185">Reference proteome</keyword>
<dbReference type="InterPro" id="IPR036736">
    <property type="entry name" value="ACP-like_sf"/>
</dbReference>
<protein>
    <submittedName>
        <fullName evidence="4">Peptide synthetase</fullName>
    </submittedName>
</protein>
<keyword evidence="2" id="KW-1133">Transmembrane helix</keyword>
<dbReference type="Gene3D" id="1.10.1200.10">
    <property type="entry name" value="ACP-like"/>
    <property type="match status" value="1"/>
</dbReference>
<dbReference type="Proteomes" id="UP000245444">
    <property type="component" value="Chromosome"/>
</dbReference>
<gene>
    <name evidence="4" type="ORF">DK419_00630</name>
</gene>
<dbReference type="InterPro" id="IPR009081">
    <property type="entry name" value="PP-bd_ACP"/>
</dbReference>
<feature type="transmembrane region" description="Helical" evidence="2">
    <location>
        <begin position="941"/>
        <end position="965"/>
    </location>
</feature>
<dbReference type="RefSeq" id="WP_109957390.1">
    <property type="nucleotide sequence ID" value="NZ_CP029553.1"/>
</dbReference>
<organism evidence="4 5">
    <name type="scientific">Methylobacterium terrae</name>
    <dbReference type="NCBI Taxonomy" id="2202827"/>
    <lineage>
        <taxon>Bacteria</taxon>
        <taxon>Pseudomonadati</taxon>
        <taxon>Pseudomonadota</taxon>
        <taxon>Alphaproteobacteria</taxon>
        <taxon>Hyphomicrobiales</taxon>
        <taxon>Methylobacteriaceae</taxon>
        <taxon>Methylobacterium</taxon>
    </lineage>
</organism>
<reference evidence="4 5" key="1">
    <citation type="submission" date="2018-05" db="EMBL/GenBank/DDBJ databases">
        <title>Complete Genome Sequence of Methylobacterium sp. 17Sr1-28.</title>
        <authorList>
            <person name="Srinivasan S."/>
        </authorList>
    </citation>
    <scope>NUCLEOTIDE SEQUENCE [LARGE SCALE GENOMIC DNA]</scope>
    <source>
        <strain evidence="4 5">17Sr1-28</strain>
    </source>
</reference>
<dbReference type="NCBIfam" id="TIGR02353">
    <property type="entry name" value="NRPS_term_dom"/>
    <property type="match status" value="1"/>
</dbReference>
<dbReference type="PROSITE" id="PS00455">
    <property type="entry name" value="AMP_BINDING"/>
    <property type="match status" value="1"/>
</dbReference>
<feature type="region of interest" description="Disordered" evidence="1">
    <location>
        <begin position="1"/>
        <end position="20"/>
    </location>
</feature>
<sequence>MNHTAGTVRPSSHAVSQPAVPPAGAAVLRGPVRPDLLRDEVLAEVFRETARGRPDHVALIDAASGADAASRTRLTYGEVDRLSDAIAAGLAARGIEPGDVVGLWMARSPDLLVAQIGITKAGAAWLPFDAEAPADRVAVCLKDADAKALVVSSALKDKAPTETCPALTPDEVASGAGGPAPDLRAAGLTPEHPAYLIYTSGSTGVPKGIVISHRNICHFLRSANDLYGVAGDDVVFQGASVAFDLSMEEIWVPYLVGATLFVASPAQMGDAEALPDILIEAGITVLDTVPTLLGLMTKDVPRLRLILLGGEALPEPLIARWATPSRRLFNTYGPTEATVVATAAEMRPGDPVTIGGPIANYTAYIADEALNLVGPGVQGELLIGGPGVAKGYLARPELTAEKFVANPYGGDGSDPVLYRSGDAVSLDHAGRIVFHGRIDDQVKVRGFRVELGEIESRIRAQPGIASAAVVLRQDDGVDRLVAFVVPERGSASQEEDPRGAEFDRGRLRSALAETMPPYMIPAHFEVVESLPVLAASGKVDRKALRAVALAVVEPSGEQEEPRDETEAALLAAAHKVFGNQPIPFEADFFGDLGGHSLLAARFVSAVREVPALAAITLQDVYNGRTLRAMSETLITRTGGAGAAAAAHDLSFAPPPLLRRFLCGLAQAIVLPFVIALATAQWLGIFVTYLLITGGELGFFAEMAVLLLVYIGLNAVTALIAIAVKWLVLGRTRPGRYPLWGTYYFRWWLTQRLTPLVHVKWLQGSPMIRIYLRLLGAKVGEDALISDIEIGAPDLVSIGRGASLGGRLTLANAEVVGNELVIGRVSIGDDVAIGTSCVVGYDTRIEDHAELADLTTVPSGTVVGRAEAWDGSPGRKVGTVDVAHQHPVPEASPRRRAVFFVIYAALLAAIPAVGLLPIFPAFYIFDQISDTLATLTDVDYHWYLPLLTWPTAMLMTAGTVGLIAGIRWAVLPRLREGSYSIHSGTYLRKWAVALAAEVTLETLSSLFATVYMRAWYRLMGAGMGQGAEISTNLAGRYDLAEVGPRNFIADEVVYGEEEVRRGVMELAPVRTGARVFVGNDAVVPPGAIIPDDVLIGIKSKPPANDRMAPGETWFGSPPIKLPVRQKVDLGQAQTFEPGLWPRLRRGIFEAFTSSFSPMLFITFAILAIDFVFYPAILGGDWSGLALSFVATSVVIAVLQTLVVIAVKWLLMGRYEPGMHPMWSWWAMRTEAVAVMYWGLAGKVLLEHLMGTPFLPWVLRLFGTRTGEGVCMLATDITEFDCVTIGDFASVNRMSALQTHLYEDRVMKVGRVEVGRGVSVGAFATVLYDTKVGDYAQLRPLTIVMKGESIPANSRWEGAPAVPVVHQAVAAE</sequence>
<dbReference type="InterPro" id="IPR011004">
    <property type="entry name" value="Trimer_LpxA-like_sf"/>
</dbReference>
<dbReference type="InterPro" id="IPR025110">
    <property type="entry name" value="AMP-bd_C"/>
</dbReference>
<feature type="transmembrane region" description="Helical" evidence="2">
    <location>
        <begin position="668"/>
        <end position="691"/>
    </location>
</feature>
<feature type="compositionally biased region" description="Polar residues" evidence="1">
    <location>
        <begin position="1"/>
        <end position="15"/>
    </location>
</feature>
<dbReference type="Gene3D" id="2.160.10.10">
    <property type="entry name" value="Hexapeptide repeat proteins"/>
    <property type="match status" value="3"/>
</dbReference>